<dbReference type="GO" id="GO:0043093">
    <property type="term" value="P:FtsZ-dependent cytokinesis"/>
    <property type="evidence" value="ECO:0007669"/>
    <property type="project" value="UniProtKB-UniRule"/>
</dbReference>
<feature type="transmembrane region" description="Helical" evidence="7">
    <location>
        <begin position="40"/>
        <end position="60"/>
    </location>
</feature>
<keyword evidence="3 7" id="KW-0812">Transmembrane</keyword>
<dbReference type="Pfam" id="PF04977">
    <property type="entry name" value="DivIC"/>
    <property type="match status" value="1"/>
</dbReference>
<protein>
    <recommendedName>
        <fullName evidence="7 8">Cell division protein FtsL</fullName>
    </recommendedName>
</protein>
<comment type="function">
    <text evidence="7">Essential cell division protein.</text>
</comment>
<keyword evidence="1 7" id="KW-1003">Cell membrane</keyword>
<gene>
    <name evidence="7 9" type="primary">ftsL</name>
    <name evidence="9" type="ORF">H9895_03670</name>
</gene>
<dbReference type="GO" id="GO:0005886">
    <property type="term" value="C:plasma membrane"/>
    <property type="evidence" value="ECO:0007669"/>
    <property type="project" value="UniProtKB-SubCell"/>
</dbReference>
<evidence type="ECO:0000313" key="10">
    <source>
        <dbReference type="Proteomes" id="UP000823937"/>
    </source>
</evidence>
<dbReference type="InterPro" id="IPR011922">
    <property type="entry name" value="Cell_div_FtsL"/>
</dbReference>
<proteinExistence type="inferred from homology"/>
<sequence length="124" mass="14461">MQSNHARSWQRDYIERQQQQQKKVVKKVKKRKILTKGEKIIYTFFSMVVLIAAIYIVSFASTTDGLNRDIQKLESEVQQHKVVNKDLAFEISELSKPERITKIAKENGLKIQEAKVKRVLTTND</sequence>
<dbReference type="InterPro" id="IPR007060">
    <property type="entry name" value="FtsL/DivIC"/>
</dbReference>
<accession>A0A9D1PLI0</accession>
<evidence type="ECO:0000256" key="3">
    <source>
        <dbReference type="ARBA" id="ARBA00022692"/>
    </source>
</evidence>
<organism evidence="9 10">
    <name type="scientific">Candidatus Pseudogracilibacillus intestinigallinarum</name>
    <dbReference type="NCBI Taxonomy" id="2838742"/>
    <lineage>
        <taxon>Bacteria</taxon>
        <taxon>Bacillati</taxon>
        <taxon>Bacillota</taxon>
        <taxon>Bacilli</taxon>
        <taxon>Bacillales</taxon>
        <taxon>Bacillaceae</taxon>
        <taxon>Pseudogracilibacillus</taxon>
    </lineage>
</organism>
<evidence type="ECO:0000256" key="5">
    <source>
        <dbReference type="ARBA" id="ARBA00023136"/>
    </source>
</evidence>
<comment type="similarity">
    <text evidence="7">Belongs to the FtsL family.</text>
</comment>
<evidence type="ECO:0000256" key="4">
    <source>
        <dbReference type="ARBA" id="ARBA00022989"/>
    </source>
</evidence>
<evidence type="ECO:0000256" key="8">
    <source>
        <dbReference type="NCBIfam" id="TIGR02209"/>
    </source>
</evidence>
<dbReference type="EMBL" id="DXHX01000050">
    <property type="protein sequence ID" value="HIV74162.1"/>
    <property type="molecule type" value="Genomic_DNA"/>
</dbReference>
<name>A0A9D1PLI0_9BACI</name>
<reference evidence="9" key="2">
    <citation type="submission" date="2021-04" db="EMBL/GenBank/DDBJ databases">
        <authorList>
            <person name="Gilroy R."/>
        </authorList>
    </citation>
    <scope>NUCLEOTIDE SEQUENCE</scope>
    <source>
        <strain evidence="9">CHK169-2315</strain>
    </source>
</reference>
<dbReference type="Proteomes" id="UP000823937">
    <property type="component" value="Unassembled WGS sequence"/>
</dbReference>
<dbReference type="AlphaFoldDB" id="A0A9D1PLI0"/>
<comment type="subcellular location">
    <subcellularLocation>
        <location evidence="7">Cell membrane</location>
        <topology evidence="7">Single-pass type II membrane protein</topology>
    </subcellularLocation>
    <text evidence="7">Localizes to the division septum where it forms a ring structure.</text>
</comment>
<evidence type="ECO:0000256" key="2">
    <source>
        <dbReference type="ARBA" id="ARBA00022618"/>
    </source>
</evidence>
<keyword evidence="4 7" id="KW-1133">Transmembrane helix</keyword>
<dbReference type="NCBIfam" id="TIGR02209">
    <property type="entry name" value="ftsL_broad"/>
    <property type="match status" value="1"/>
</dbReference>
<evidence type="ECO:0000313" key="9">
    <source>
        <dbReference type="EMBL" id="HIV74162.1"/>
    </source>
</evidence>
<evidence type="ECO:0000256" key="6">
    <source>
        <dbReference type="ARBA" id="ARBA00023306"/>
    </source>
</evidence>
<comment type="caution">
    <text evidence="9">The sequence shown here is derived from an EMBL/GenBank/DDBJ whole genome shotgun (WGS) entry which is preliminary data.</text>
</comment>
<reference evidence="9" key="1">
    <citation type="journal article" date="2021" name="PeerJ">
        <title>Extensive microbial diversity within the chicken gut microbiome revealed by metagenomics and culture.</title>
        <authorList>
            <person name="Gilroy R."/>
            <person name="Ravi A."/>
            <person name="Getino M."/>
            <person name="Pursley I."/>
            <person name="Horton D.L."/>
            <person name="Alikhan N.F."/>
            <person name="Baker D."/>
            <person name="Gharbi K."/>
            <person name="Hall N."/>
            <person name="Watson M."/>
            <person name="Adriaenssens E.M."/>
            <person name="Foster-Nyarko E."/>
            <person name="Jarju S."/>
            <person name="Secka A."/>
            <person name="Antonio M."/>
            <person name="Oren A."/>
            <person name="Chaudhuri R.R."/>
            <person name="La Ragione R."/>
            <person name="Hildebrand F."/>
            <person name="Pallen M.J."/>
        </authorList>
    </citation>
    <scope>NUCLEOTIDE SEQUENCE</scope>
    <source>
        <strain evidence="9">CHK169-2315</strain>
    </source>
</reference>
<keyword evidence="5 7" id="KW-0472">Membrane</keyword>
<keyword evidence="6 7" id="KW-0131">Cell cycle</keyword>
<dbReference type="HAMAP" id="MF_00910">
    <property type="entry name" value="FtsL"/>
    <property type="match status" value="1"/>
</dbReference>
<keyword evidence="2 7" id="KW-0132">Cell division</keyword>
<evidence type="ECO:0000256" key="7">
    <source>
        <dbReference type="HAMAP-Rule" id="MF_00910"/>
    </source>
</evidence>
<dbReference type="GO" id="GO:0032153">
    <property type="term" value="C:cell division site"/>
    <property type="evidence" value="ECO:0007669"/>
    <property type="project" value="UniProtKB-UniRule"/>
</dbReference>
<evidence type="ECO:0000256" key="1">
    <source>
        <dbReference type="ARBA" id="ARBA00022475"/>
    </source>
</evidence>